<keyword evidence="3 5" id="KW-0238">DNA-binding</keyword>
<dbReference type="InterPro" id="IPR058717">
    <property type="entry name" value="Phage_L5_Integrase_N"/>
</dbReference>
<feature type="region of interest" description="Disordered" evidence="6">
    <location>
        <begin position="369"/>
        <end position="421"/>
    </location>
</feature>
<dbReference type="InterPro" id="IPR011010">
    <property type="entry name" value="DNA_brk_join_enz"/>
</dbReference>
<dbReference type="PANTHER" id="PTHR30349">
    <property type="entry name" value="PHAGE INTEGRASE-RELATED"/>
    <property type="match status" value="1"/>
</dbReference>
<proteinExistence type="inferred from homology"/>
<keyword evidence="2" id="KW-0229">DNA integration</keyword>
<dbReference type="Gene3D" id="1.10.150.130">
    <property type="match status" value="1"/>
</dbReference>
<dbReference type="CDD" id="cd01189">
    <property type="entry name" value="INT_ICEBs1_C_like"/>
    <property type="match status" value="1"/>
</dbReference>
<dbReference type="InterPro" id="IPR004107">
    <property type="entry name" value="Integrase_SAM-like_N"/>
</dbReference>
<dbReference type="Pfam" id="PF00589">
    <property type="entry name" value="Phage_integrase"/>
    <property type="match status" value="1"/>
</dbReference>
<dbReference type="PROSITE" id="PS51898">
    <property type="entry name" value="TYR_RECOMBINASE"/>
    <property type="match status" value="1"/>
</dbReference>
<dbReference type="PANTHER" id="PTHR30349:SF64">
    <property type="entry name" value="PROPHAGE INTEGRASE INTD-RELATED"/>
    <property type="match status" value="1"/>
</dbReference>
<evidence type="ECO:0000256" key="1">
    <source>
        <dbReference type="ARBA" id="ARBA00008857"/>
    </source>
</evidence>
<dbReference type="InterPro" id="IPR013762">
    <property type="entry name" value="Integrase-like_cat_sf"/>
</dbReference>
<evidence type="ECO:0000259" key="7">
    <source>
        <dbReference type="PROSITE" id="PS51898"/>
    </source>
</evidence>
<accession>A0A6L9S9Y9</accession>
<organism evidence="9 10">
    <name type="scientific">Phytoactinopolyspora halotolerans</name>
    <dbReference type="NCBI Taxonomy" id="1981512"/>
    <lineage>
        <taxon>Bacteria</taxon>
        <taxon>Bacillati</taxon>
        <taxon>Actinomycetota</taxon>
        <taxon>Actinomycetes</taxon>
        <taxon>Jiangellales</taxon>
        <taxon>Jiangellaceae</taxon>
        <taxon>Phytoactinopolyspora</taxon>
    </lineage>
</organism>
<dbReference type="PROSITE" id="PS51900">
    <property type="entry name" value="CB"/>
    <property type="match status" value="1"/>
</dbReference>
<dbReference type="Proteomes" id="UP000475214">
    <property type="component" value="Unassembled WGS sequence"/>
</dbReference>
<gene>
    <name evidence="9" type="ORF">G1H10_15115</name>
</gene>
<dbReference type="InterPro" id="IPR050090">
    <property type="entry name" value="Tyrosine_recombinase_XerCD"/>
</dbReference>
<dbReference type="SUPFAM" id="SSF56349">
    <property type="entry name" value="DNA breaking-rejoining enzymes"/>
    <property type="match status" value="1"/>
</dbReference>
<evidence type="ECO:0000256" key="2">
    <source>
        <dbReference type="ARBA" id="ARBA00022908"/>
    </source>
</evidence>
<dbReference type="Pfam" id="PF14659">
    <property type="entry name" value="Phage_int_SAM_3"/>
    <property type="match status" value="1"/>
</dbReference>
<feature type="domain" description="Core-binding (CB)" evidence="8">
    <location>
        <begin position="69"/>
        <end position="149"/>
    </location>
</feature>
<dbReference type="InterPro" id="IPR002104">
    <property type="entry name" value="Integrase_catalytic"/>
</dbReference>
<evidence type="ECO:0000256" key="5">
    <source>
        <dbReference type="PROSITE-ProRule" id="PRU01248"/>
    </source>
</evidence>
<feature type="domain" description="Tyr recombinase" evidence="7">
    <location>
        <begin position="170"/>
        <end position="361"/>
    </location>
</feature>
<evidence type="ECO:0000256" key="4">
    <source>
        <dbReference type="ARBA" id="ARBA00023172"/>
    </source>
</evidence>
<dbReference type="Gene3D" id="1.10.443.10">
    <property type="entry name" value="Intergrase catalytic core"/>
    <property type="match status" value="1"/>
</dbReference>
<evidence type="ECO:0000313" key="10">
    <source>
        <dbReference type="Proteomes" id="UP000475214"/>
    </source>
</evidence>
<comment type="similarity">
    <text evidence="1">Belongs to the 'phage' integrase family.</text>
</comment>
<dbReference type="InterPro" id="IPR010998">
    <property type="entry name" value="Integrase_recombinase_N"/>
</dbReference>
<dbReference type="GO" id="GO:0006310">
    <property type="term" value="P:DNA recombination"/>
    <property type="evidence" value="ECO:0007669"/>
    <property type="project" value="UniProtKB-KW"/>
</dbReference>
<evidence type="ECO:0000313" key="9">
    <source>
        <dbReference type="EMBL" id="NEE01501.1"/>
    </source>
</evidence>
<keyword evidence="10" id="KW-1185">Reference proteome</keyword>
<evidence type="ECO:0000259" key="8">
    <source>
        <dbReference type="PROSITE" id="PS51900"/>
    </source>
</evidence>
<comment type="caution">
    <text evidence="9">The sequence shown here is derived from an EMBL/GenBank/DDBJ whole genome shotgun (WGS) entry which is preliminary data.</text>
</comment>
<dbReference type="InterPro" id="IPR044068">
    <property type="entry name" value="CB"/>
</dbReference>
<sequence length="421" mass="47505">MMARQGRRRFGWVRKLPSGRFQASYLGDDGQRRYAPDTFEREGEASDWLTLRESEILRGEWIDPLLGQVKFSEYASRWIAEREVSERTREIYRSLFRLHLEPFLGQRALTEISTEVVRSWRAELRDAGRSEIRVAKSYRLLRAIMNTAVDDGRIKRNPCRIKSADKEYSPERPVASIPQVYALADNMPERFRLLILAAAFTGLRWGELIALRRSDVDLSAPSIRVPRKLAQLDSGQLVPGPTKSAAGFRTVALPPILVPEFERHLVTYVASSSEALLFTGEKGATLRRGNWHRSANWAAAVRKAGLPDGFRFHDLRHTGNHLAALSGATTRELMNRMGHASMRAALIYQHATNERDREIARRLSAAIGEQHTATSGPATGPDEAKASSTGQKARRANRTWIARTSQTPQRRSKPRSGPDLF</sequence>
<evidence type="ECO:0000256" key="6">
    <source>
        <dbReference type="SAM" id="MobiDB-lite"/>
    </source>
</evidence>
<dbReference type="Pfam" id="PF26003">
    <property type="entry name" value="Integrase_N_phage"/>
    <property type="match status" value="1"/>
</dbReference>
<dbReference type="AlphaFoldDB" id="A0A6L9S9Y9"/>
<dbReference type="GO" id="GO:0015074">
    <property type="term" value="P:DNA integration"/>
    <property type="evidence" value="ECO:0007669"/>
    <property type="project" value="UniProtKB-KW"/>
</dbReference>
<evidence type="ECO:0000256" key="3">
    <source>
        <dbReference type="ARBA" id="ARBA00023125"/>
    </source>
</evidence>
<dbReference type="GO" id="GO:0003677">
    <property type="term" value="F:DNA binding"/>
    <property type="evidence" value="ECO:0007669"/>
    <property type="project" value="UniProtKB-UniRule"/>
</dbReference>
<dbReference type="EMBL" id="JAAGOA010000010">
    <property type="protein sequence ID" value="NEE01501.1"/>
    <property type="molecule type" value="Genomic_DNA"/>
</dbReference>
<name>A0A6L9S9Y9_9ACTN</name>
<reference evidence="9 10" key="1">
    <citation type="submission" date="2020-02" db="EMBL/GenBank/DDBJ databases">
        <authorList>
            <person name="Li X.-J."/>
            <person name="Han X.-M."/>
        </authorList>
    </citation>
    <scope>NUCLEOTIDE SEQUENCE [LARGE SCALE GENOMIC DNA]</scope>
    <source>
        <strain evidence="9 10">CCTCC AB 2017055</strain>
    </source>
</reference>
<keyword evidence="4" id="KW-0233">DNA recombination</keyword>
<protein>
    <submittedName>
        <fullName evidence="9">Site-specific integrase</fullName>
    </submittedName>
</protein>